<organism evidence="2 3">
    <name type="scientific">Candidatus Sphingobacterium stercoripullorum</name>
    <dbReference type="NCBI Taxonomy" id="2838759"/>
    <lineage>
        <taxon>Bacteria</taxon>
        <taxon>Pseudomonadati</taxon>
        <taxon>Bacteroidota</taxon>
        <taxon>Sphingobacteriia</taxon>
        <taxon>Sphingobacteriales</taxon>
        <taxon>Sphingobacteriaceae</taxon>
        <taxon>Sphingobacterium</taxon>
    </lineage>
</organism>
<evidence type="ECO:0000313" key="2">
    <source>
        <dbReference type="EMBL" id="HIX54462.1"/>
    </source>
</evidence>
<dbReference type="InterPro" id="IPR008503">
    <property type="entry name" value="Asp_endopeptidase"/>
</dbReference>
<dbReference type="EMBL" id="DXEZ01000151">
    <property type="protein sequence ID" value="HIX54462.1"/>
    <property type="molecule type" value="Genomic_DNA"/>
</dbReference>
<evidence type="ECO:0000259" key="1">
    <source>
        <dbReference type="Pfam" id="PF05618"/>
    </source>
</evidence>
<sequence>MASLKIIGSTETVDLPELGLSKVPAKIDTGAKTSVLHCKDFRVEKEGAKRYIYFRLQDDDKEYRFIVHREKKVKSSFGESEIRYIFITKILMFGREYAIKLSLRDRSSMKYPMLLGYNFLKGKFLVDVSKDNLSVNNA</sequence>
<evidence type="ECO:0000313" key="3">
    <source>
        <dbReference type="Proteomes" id="UP000824156"/>
    </source>
</evidence>
<dbReference type="InterPro" id="IPR021109">
    <property type="entry name" value="Peptidase_aspartic_dom_sf"/>
</dbReference>
<proteinExistence type="predicted"/>
<feature type="domain" description="Retropepsin-like aspartic endopeptidase" evidence="1">
    <location>
        <begin position="6"/>
        <end position="133"/>
    </location>
</feature>
<protein>
    <submittedName>
        <fullName evidence="2">RimK/LysX family protein</fullName>
    </submittedName>
</protein>
<dbReference type="Gene3D" id="2.40.70.10">
    <property type="entry name" value="Acid Proteases"/>
    <property type="match status" value="1"/>
</dbReference>
<name>A0A9D1W8T4_9SPHI</name>
<reference evidence="2" key="2">
    <citation type="submission" date="2021-04" db="EMBL/GenBank/DDBJ databases">
        <authorList>
            <person name="Gilroy R."/>
        </authorList>
    </citation>
    <scope>NUCLEOTIDE SEQUENCE</scope>
    <source>
        <strain evidence="2">1719</strain>
    </source>
</reference>
<accession>A0A9D1W8T4</accession>
<dbReference type="AlphaFoldDB" id="A0A9D1W8T4"/>
<gene>
    <name evidence="2" type="ORF">H9853_05500</name>
</gene>
<comment type="caution">
    <text evidence="2">The sequence shown here is derived from an EMBL/GenBank/DDBJ whole genome shotgun (WGS) entry which is preliminary data.</text>
</comment>
<dbReference type="Proteomes" id="UP000824156">
    <property type="component" value="Unassembled WGS sequence"/>
</dbReference>
<dbReference type="Pfam" id="PF05618">
    <property type="entry name" value="Zn_protease"/>
    <property type="match status" value="1"/>
</dbReference>
<dbReference type="SUPFAM" id="SSF50630">
    <property type="entry name" value="Acid proteases"/>
    <property type="match status" value="1"/>
</dbReference>
<dbReference type="PANTHER" id="PTHR38037">
    <property type="entry name" value="ZN_PROTEASE DOMAIN-CONTAINING PROTEIN"/>
    <property type="match status" value="1"/>
</dbReference>
<reference evidence="2" key="1">
    <citation type="journal article" date="2021" name="PeerJ">
        <title>Extensive microbial diversity within the chicken gut microbiome revealed by metagenomics and culture.</title>
        <authorList>
            <person name="Gilroy R."/>
            <person name="Ravi A."/>
            <person name="Getino M."/>
            <person name="Pursley I."/>
            <person name="Horton D.L."/>
            <person name="Alikhan N.F."/>
            <person name="Baker D."/>
            <person name="Gharbi K."/>
            <person name="Hall N."/>
            <person name="Watson M."/>
            <person name="Adriaenssens E.M."/>
            <person name="Foster-Nyarko E."/>
            <person name="Jarju S."/>
            <person name="Secka A."/>
            <person name="Antonio M."/>
            <person name="Oren A."/>
            <person name="Chaudhuri R.R."/>
            <person name="La Ragione R."/>
            <person name="Hildebrand F."/>
            <person name="Pallen M.J."/>
        </authorList>
    </citation>
    <scope>NUCLEOTIDE SEQUENCE</scope>
    <source>
        <strain evidence="2">1719</strain>
    </source>
</reference>
<dbReference type="PANTHER" id="PTHR38037:SF2">
    <property type="entry name" value="ATP-DEPENDENT ZINC PROTEASE DOMAIN-CONTAINING PROTEIN-RELATED"/>
    <property type="match status" value="1"/>
</dbReference>